<protein>
    <submittedName>
        <fullName evidence="2">Uncharacterized protein</fullName>
    </submittedName>
</protein>
<keyword evidence="3" id="KW-1185">Reference proteome</keyword>
<dbReference type="EMBL" id="JXYS01000055">
    <property type="protein sequence ID" value="KJF17298.1"/>
    <property type="molecule type" value="Genomic_DNA"/>
</dbReference>
<evidence type="ECO:0000313" key="3">
    <source>
        <dbReference type="Proteomes" id="UP000032360"/>
    </source>
</evidence>
<organism evidence="2 3">
    <name type="scientific">Acidithrix ferrooxidans</name>
    <dbReference type="NCBI Taxonomy" id="1280514"/>
    <lineage>
        <taxon>Bacteria</taxon>
        <taxon>Bacillati</taxon>
        <taxon>Actinomycetota</taxon>
        <taxon>Acidimicrobiia</taxon>
        <taxon>Acidimicrobiales</taxon>
        <taxon>Acidimicrobiaceae</taxon>
        <taxon>Acidithrix</taxon>
    </lineage>
</organism>
<feature type="region of interest" description="Disordered" evidence="1">
    <location>
        <begin position="16"/>
        <end position="50"/>
    </location>
</feature>
<dbReference type="AlphaFoldDB" id="A0A0D8HH89"/>
<evidence type="ECO:0000256" key="1">
    <source>
        <dbReference type="SAM" id="MobiDB-lite"/>
    </source>
</evidence>
<dbReference type="Proteomes" id="UP000032360">
    <property type="component" value="Unassembled WGS sequence"/>
</dbReference>
<comment type="caution">
    <text evidence="2">The sequence shown here is derived from an EMBL/GenBank/DDBJ whole genome shotgun (WGS) entry which is preliminary data.</text>
</comment>
<feature type="compositionally biased region" description="Low complexity" evidence="1">
    <location>
        <begin position="23"/>
        <end position="37"/>
    </location>
</feature>
<gene>
    <name evidence="2" type="ORF">AXFE_18420</name>
</gene>
<accession>A0A0D8HH89</accession>
<evidence type="ECO:0000313" key="2">
    <source>
        <dbReference type="EMBL" id="KJF17298.1"/>
    </source>
</evidence>
<reference evidence="2 3" key="1">
    <citation type="submission" date="2015-01" db="EMBL/GenBank/DDBJ databases">
        <title>Draft genome of the acidophilic iron oxidizer Acidithrix ferrooxidans strain Py-F3.</title>
        <authorList>
            <person name="Poehlein A."/>
            <person name="Eisen S."/>
            <person name="Schloemann M."/>
            <person name="Johnson B.D."/>
            <person name="Daniel R."/>
            <person name="Muehling M."/>
        </authorList>
    </citation>
    <scope>NUCLEOTIDE SEQUENCE [LARGE SCALE GENOMIC DNA]</scope>
    <source>
        <strain evidence="2 3">Py-F3</strain>
    </source>
</reference>
<name>A0A0D8HH89_9ACTN</name>
<sequence length="309" mass="31385">MLAGACGNTATTLAKVSTAPRPGSTSSSTALSISGSLPGQGGGGTTSTSPSFSHGVSGLLGGLHWIIAANVIGLLDKNGSNALARRAFDNSNTNILLNGNVLPSQLANWGSTFTIDLRSVLGVSASQLSSSKNAGFGSVLYDPEHWSFTPISEQENVSLATGSLVRLAQPSNLSVIVAPGLDLMALSSPGENRASAFLASGLIQSISKVAFGIVIQSQSMETSVAVYSRFVKQAAELARSVNPTISIYAGLSTGPNGQVVSSSQLVRDVAATHSFVLGYWLNVPGQGPSCPKCAVANPEVAVGLLDALA</sequence>
<proteinExistence type="predicted"/>